<sequence>MPRSGRKKAKRQRSPEAEVPFEDTVIKLIYDVGKDPVACMLLASAMTDEKEHDFSKHVLTHHVPPDFPPRKAEKLFDAFLTWAGQATSDNPISHELEAAIHLRKSVRSALWMNKREFISKSRINRKAVVKEALLNEIPVYHVASLPLDQPYPRRQSFVAENHAIFRDSATNEIIAVVIQDACTNADALAFVDNAVKKAIQTRVTIRKEDAGTLALMGYSLGARSARNFDWVRNVIRKTIPSSLGTQESLPRASETRAATRRSARLTASASQHVGSNGAQSSSPRQPPTRKSRGTTQIDPAVVDKHNSSAFALLWNLALTILPNDIIDSFNPFLRDLAPPRMDAAGTIPTGQYGCGTYEVKLPDFTFTFHDAELAPPSGACAENYGWHVHRELRQPHPYAISWSTSRSLNSALSPLDNGGHFFLASHGIRIQAAPNTVTAWLPNLWHCTSLHAGEPDPTMPIEGYCSRGLAIITSEHFPKVFRTYKEGRLSHQDALSSLTAGVVLNTEEEE</sequence>
<dbReference type="AlphaFoldDB" id="A0AAD5YMF4"/>
<dbReference type="EMBL" id="JANIEX010000804">
    <property type="protein sequence ID" value="KAJ3563027.1"/>
    <property type="molecule type" value="Genomic_DNA"/>
</dbReference>
<reference evidence="2" key="1">
    <citation type="submission" date="2022-07" db="EMBL/GenBank/DDBJ databases">
        <title>Genome Sequence of Leucocoprinus birnbaumii.</title>
        <authorList>
            <person name="Buettner E."/>
        </authorList>
    </citation>
    <scope>NUCLEOTIDE SEQUENCE</scope>
    <source>
        <strain evidence="2">VT141</strain>
    </source>
</reference>
<evidence type="ECO:0000313" key="2">
    <source>
        <dbReference type="EMBL" id="KAJ3563027.1"/>
    </source>
</evidence>
<dbReference type="Proteomes" id="UP001213000">
    <property type="component" value="Unassembled WGS sequence"/>
</dbReference>
<gene>
    <name evidence="2" type="ORF">NP233_g9201</name>
</gene>
<accession>A0AAD5YMF4</accession>
<evidence type="ECO:0000313" key="3">
    <source>
        <dbReference type="Proteomes" id="UP001213000"/>
    </source>
</evidence>
<organism evidence="2 3">
    <name type="scientific">Leucocoprinus birnbaumii</name>
    <dbReference type="NCBI Taxonomy" id="56174"/>
    <lineage>
        <taxon>Eukaryota</taxon>
        <taxon>Fungi</taxon>
        <taxon>Dikarya</taxon>
        <taxon>Basidiomycota</taxon>
        <taxon>Agaricomycotina</taxon>
        <taxon>Agaricomycetes</taxon>
        <taxon>Agaricomycetidae</taxon>
        <taxon>Agaricales</taxon>
        <taxon>Agaricineae</taxon>
        <taxon>Agaricaceae</taxon>
        <taxon>Leucocoprinus</taxon>
    </lineage>
</organism>
<keyword evidence="3" id="KW-1185">Reference proteome</keyword>
<proteinExistence type="predicted"/>
<name>A0AAD5YMF4_9AGAR</name>
<feature type="region of interest" description="Disordered" evidence="1">
    <location>
        <begin position="244"/>
        <end position="300"/>
    </location>
</feature>
<protein>
    <submittedName>
        <fullName evidence="2">Uncharacterized protein</fullName>
    </submittedName>
</protein>
<comment type="caution">
    <text evidence="2">The sequence shown here is derived from an EMBL/GenBank/DDBJ whole genome shotgun (WGS) entry which is preliminary data.</text>
</comment>
<evidence type="ECO:0000256" key="1">
    <source>
        <dbReference type="SAM" id="MobiDB-lite"/>
    </source>
</evidence>
<feature type="compositionally biased region" description="Polar residues" evidence="1">
    <location>
        <begin position="271"/>
        <end position="283"/>
    </location>
</feature>